<reference evidence="1 2" key="1">
    <citation type="submission" date="2019-05" db="EMBL/GenBank/DDBJ databases">
        <title>Another draft genome of Portunus trituberculatus and its Hox gene families provides insights of decapod evolution.</title>
        <authorList>
            <person name="Jeong J.-H."/>
            <person name="Song I."/>
            <person name="Kim S."/>
            <person name="Choi T."/>
            <person name="Kim D."/>
            <person name="Ryu S."/>
            <person name="Kim W."/>
        </authorList>
    </citation>
    <scope>NUCLEOTIDE SEQUENCE [LARGE SCALE GENOMIC DNA]</scope>
    <source>
        <tissue evidence="1">Muscle</tissue>
    </source>
</reference>
<comment type="caution">
    <text evidence="1">The sequence shown here is derived from an EMBL/GenBank/DDBJ whole genome shotgun (WGS) entry which is preliminary data.</text>
</comment>
<name>A0A5B7GR88_PORTR</name>
<accession>A0A5B7GR88</accession>
<dbReference type="AlphaFoldDB" id="A0A5B7GR88"/>
<protein>
    <submittedName>
        <fullName evidence="1">Uncharacterized protein</fullName>
    </submittedName>
</protein>
<sequence>MSLVWLGAGSLGWIWAGAVLLTADLQHSHHKSASGDLLSEAGEAGAIPEGLRCCRVAPFTGLVGVSILAVADDYDDNAAVADDDKEEEEEEEKKLLLMMMSAIVISLV</sequence>
<evidence type="ECO:0000313" key="2">
    <source>
        <dbReference type="Proteomes" id="UP000324222"/>
    </source>
</evidence>
<organism evidence="1 2">
    <name type="scientific">Portunus trituberculatus</name>
    <name type="common">Swimming crab</name>
    <name type="synonym">Neptunus trituberculatus</name>
    <dbReference type="NCBI Taxonomy" id="210409"/>
    <lineage>
        <taxon>Eukaryota</taxon>
        <taxon>Metazoa</taxon>
        <taxon>Ecdysozoa</taxon>
        <taxon>Arthropoda</taxon>
        <taxon>Crustacea</taxon>
        <taxon>Multicrustacea</taxon>
        <taxon>Malacostraca</taxon>
        <taxon>Eumalacostraca</taxon>
        <taxon>Eucarida</taxon>
        <taxon>Decapoda</taxon>
        <taxon>Pleocyemata</taxon>
        <taxon>Brachyura</taxon>
        <taxon>Eubrachyura</taxon>
        <taxon>Portunoidea</taxon>
        <taxon>Portunidae</taxon>
        <taxon>Portuninae</taxon>
        <taxon>Portunus</taxon>
    </lineage>
</organism>
<keyword evidence="2" id="KW-1185">Reference proteome</keyword>
<evidence type="ECO:0000313" key="1">
    <source>
        <dbReference type="EMBL" id="MPC59578.1"/>
    </source>
</evidence>
<gene>
    <name evidence="1" type="ORF">E2C01_053602</name>
</gene>
<proteinExistence type="predicted"/>
<dbReference type="EMBL" id="VSRR010016681">
    <property type="protein sequence ID" value="MPC59578.1"/>
    <property type="molecule type" value="Genomic_DNA"/>
</dbReference>
<dbReference type="Proteomes" id="UP000324222">
    <property type="component" value="Unassembled WGS sequence"/>
</dbReference>